<dbReference type="Pfam" id="PF13041">
    <property type="entry name" value="PPR_2"/>
    <property type="match status" value="1"/>
</dbReference>
<dbReference type="PROSITE" id="PS51375">
    <property type="entry name" value="PPR"/>
    <property type="match status" value="2"/>
</dbReference>
<feature type="repeat" description="PPR" evidence="2">
    <location>
        <begin position="114"/>
        <end position="148"/>
    </location>
</feature>
<evidence type="ECO:0000313" key="4">
    <source>
        <dbReference type="Proteomes" id="UP000631114"/>
    </source>
</evidence>
<evidence type="ECO:0000256" key="1">
    <source>
        <dbReference type="ARBA" id="ARBA00022737"/>
    </source>
</evidence>
<comment type="caution">
    <text evidence="3">The sequence shown here is derived from an EMBL/GenBank/DDBJ whole genome shotgun (WGS) entry which is preliminary data.</text>
</comment>
<sequence length="238" mass="27364">MGSLQIQFPQMAQFPPLEKTGSVSKTRIYSGLRVGPRKPLWRSRILSTEAIQVVQSLKLAKDTSKLEQVFSNKLTRLLKTDILDTLAELRRQNEWELAYKVFVYVKNEIWYKPDLALYCDMIYLFGKNNMIQKAQEFFFELKNQGLVPDTRTYTEMIGAFLQVGNVGKAMGMYNAMKECGCVPDKLTLTILIRNLEKVGEGELVEVVKKDCVEYVECPEKFLEEVGRKFPKRKSVGLV</sequence>
<protein>
    <recommendedName>
        <fullName evidence="5">Pentatricopeptide repeat-containing protein</fullName>
    </recommendedName>
</protein>
<feature type="repeat" description="PPR" evidence="2">
    <location>
        <begin position="149"/>
        <end position="183"/>
    </location>
</feature>
<dbReference type="PANTHER" id="PTHR47594:SF5">
    <property type="entry name" value="PENTACOTRIPEPTIDE-REPEAT REGION OF PRORP DOMAIN-CONTAINING PROTEIN"/>
    <property type="match status" value="1"/>
</dbReference>
<keyword evidence="1" id="KW-0677">Repeat</keyword>
<keyword evidence="4" id="KW-1185">Reference proteome</keyword>
<dbReference type="InterPro" id="IPR044190">
    <property type="entry name" value="THA8-like"/>
</dbReference>
<dbReference type="OrthoDB" id="1900964at2759"/>
<accession>A0A835IJP6</accession>
<name>A0A835IJP6_9MAGN</name>
<dbReference type="GO" id="GO:0000373">
    <property type="term" value="P:Group II intron splicing"/>
    <property type="evidence" value="ECO:0007669"/>
    <property type="project" value="InterPro"/>
</dbReference>
<dbReference type="GO" id="GO:0009658">
    <property type="term" value="P:chloroplast organization"/>
    <property type="evidence" value="ECO:0007669"/>
    <property type="project" value="InterPro"/>
</dbReference>
<dbReference type="PANTHER" id="PTHR47594">
    <property type="entry name" value="PPR CONTAINING PLANT-LIKE PROTEIN"/>
    <property type="match status" value="1"/>
</dbReference>
<dbReference type="Proteomes" id="UP000631114">
    <property type="component" value="Unassembled WGS sequence"/>
</dbReference>
<dbReference type="GO" id="GO:0003723">
    <property type="term" value="F:RNA binding"/>
    <property type="evidence" value="ECO:0007669"/>
    <property type="project" value="InterPro"/>
</dbReference>
<dbReference type="Pfam" id="PF01535">
    <property type="entry name" value="PPR"/>
    <property type="match status" value="1"/>
</dbReference>
<dbReference type="InterPro" id="IPR011990">
    <property type="entry name" value="TPR-like_helical_dom_sf"/>
</dbReference>
<proteinExistence type="predicted"/>
<organism evidence="3 4">
    <name type="scientific">Coptis chinensis</name>
    <dbReference type="NCBI Taxonomy" id="261450"/>
    <lineage>
        <taxon>Eukaryota</taxon>
        <taxon>Viridiplantae</taxon>
        <taxon>Streptophyta</taxon>
        <taxon>Embryophyta</taxon>
        <taxon>Tracheophyta</taxon>
        <taxon>Spermatophyta</taxon>
        <taxon>Magnoliopsida</taxon>
        <taxon>Ranunculales</taxon>
        <taxon>Ranunculaceae</taxon>
        <taxon>Coptidoideae</taxon>
        <taxon>Coptis</taxon>
    </lineage>
</organism>
<dbReference type="Gene3D" id="1.25.40.10">
    <property type="entry name" value="Tetratricopeptide repeat domain"/>
    <property type="match status" value="1"/>
</dbReference>
<evidence type="ECO:0008006" key="5">
    <source>
        <dbReference type="Google" id="ProtNLM"/>
    </source>
</evidence>
<gene>
    <name evidence="3" type="ORF">IFM89_037675</name>
</gene>
<dbReference type="EMBL" id="JADFTS010000003">
    <property type="protein sequence ID" value="KAF9617612.1"/>
    <property type="molecule type" value="Genomic_DNA"/>
</dbReference>
<evidence type="ECO:0000256" key="2">
    <source>
        <dbReference type="PROSITE-ProRule" id="PRU00708"/>
    </source>
</evidence>
<evidence type="ECO:0000313" key="3">
    <source>
        <dbReference type="EMBL" id="KAF9617612.1"/>
    </source>
</evidence>
<dbReference type="AlphaFoldDB" id="A0A835IJP6"/>
<dbReference type="NCBIfam" id="TIGR00756">
    <property type="entry name" value="PPR"/>
    <property type="match status" value="2"/>
</dbReference>
<reference evidence="3 4" key="1">
    <citation type="submission" date="2020-10" db="EMBL/GenBank/DDBJ databases">
        <title>The Coptis chinensis genome and diversification of protoberbering-type alkaloids.</title>
        <authorList>
            <person name="Wang B."/>
            <person name="Shu S."/>
            <person name="Song C."/>
            <person name="Liu Y."/>
        </authorList>
    </citation>
    <scope>NUCLEOTIDE SEQUENCE [LARGE SCALE GENOMIC DNA]</scope>
    <source>
        <strain evidence="3">HL-2020</strain>
        <tissue evidence="3">Leaf</tissue>
    </source>
</reference>
<dbReference type="InterPro" id="IPR002885">
    <property type="entry name" value="PPR_rpt"/>
</dbReference>